<dbReference type="InterPro" id="IPR023186">
    <property type="entry name" value="IUNH"/>
</dbReference>
<feature type="domain" description="Inosine/uridine-preferring nucleoside hydrolase" evidence="3">
    <location>
        <begin position="4"/>
        <end position="267"/>
    </location>
</feature>
<dbReference type="RefSeq" id="WP_205121869.1">
    <property type="nucleotide sequence ID" value="NZ_JAFBCM010000001.1"/>
</dbReference>
<evidence type="ECO:0000313" key="5">
    <source>
        <dbReference type="Proteomes" id="UP001595699"/>
    </source>
</evidence>
<accession>A0ABV7Y3H9</accession>
<keyword evidence="1 4" id="KW-0378">Hydrolase</keyword>
<evidence type="ECO:0000256" key="1">
    <source>
        <dbReference type="ARBA" id="ARBA00022801"/>
    </source>
</evidence>
<protein>
    <submittedName>
        <fullName evidence="4">Nucleoside hydrolase</fullName>
    </submittedName>
</protein>
<name>A0ABV7Y3H9_9ACTN</name>
<dbReference type="Proteomes" id="UP001595699">
    <property type="component" value="Unassembled WGS sequence"/>
</dbReference>
<evidence type="ECO:0000256" key="2">
    <source>
        <dbReference type="ARBA" id="ARBA00023295"/>
    </source>
</evidence>
<dbReference type="GO" id="GO:0016787">
    <property type="term" value="F:hydrolase activity"/>
    <property type="evidence" value="ECO:0007669"/>
    <property type="project" value="UniProtKB-KW"/>
</dbReference>
<dbReference type="EMBL" id="JBHRZH010000002">
    <property type="protein sequence ID" value="MFC3759662.1"/>
    <property type="molecule type" value="Genomic_DNA"/>
</dbReference>
<keyword evidence="5" id="KW-1185">Reference proteome</keyword>
<dbReference type="PANTHER" id="PTHR12304:SF4">
    <property type="entry name" value="URIDINE NUCLEOSIDASE"/>
    <property type="match status" value="1"/>
</dbReference>
<dbReference type="Gene3D" id="3.90.245.10">
    <property type="entry name" value="Ribonucleoside hydrolase-like"/>
    <property type="match status" value="1"/>
</dbReference>
<sequence length="279" mass="29857">MVEIAFDTDIGSDVDDLLALAMILGSPEWDLQAVTTVYGDTVLRARMVRGAYRLAGRSAPPIAAGAREARSGRPVWWAGHEGALMPGLTTEPVDESLDESLDAVALLRGSRVVVAVGPLTNVAEALEGSHDIEQLVVMGGDLRPGEPEHNVLCDVAAAQAVFVTGLPAVVTGIDQTERVVLTEAQLSLIEASGELGKLLVAEIRQFRSWLGRPDSPHDPVAVLAAIRPDLFTFARGWIRVSTDGRTVLERHGDGPHRMVVDLDTEAVADELVTKIRRIG</sequence>
<comment type="caution">
    <text evidence="4">The sequence shown here is derived from an EMBL/GenBank/DDBJ whole genome shotgun (WGS) entry which is preliminary data.</text>
</comment>
<reference evidence="5" key="1">
    <citation type="journal article" date="2019" name="Int. J. Syst. Evol. Microbiol.">
        <title>The Global Catalogue of Microorganisms (GCM) 10K type strain sequencing project: providing services to taxonomists for standard genome sequencing and annotation.</title>
        <authorList>
            <consortium name="The Broad Institute Genomics Platform"/>
            <consortium name="The Broad Institute Genome Sequencing Center for Infectious Disease"/>
            <person name="Wu L."/>
            <person name="Ma J."/>
        </authorList>
    </citation>
    <scope>NUCLEOTIDE SEQUENCE [LARGE SCALE GENOMIC DNA]</scope>
    <source>
        <strain evidence="5">CGMCC 4.7241</strain>
    </source>
</reference>
<dbReference type="InterPro" id="IPR001910">
    <property type="entry name" value="Inosine/uridine_hydrolase_dom"/>
</dbReference>
<proteinExistence type="predicted"/>
<dbReference type="SUPFAM" id="SSF53590">
    <property type="entry name" value="Nucleoside hydrolase"/>
    <property type="match status" value="1"/>
</dbReference>
<keyword evidence="2" id="KW-0326">Glycosidase</keyword>
<dbReference type="InterPro" id="IPR036452">
    <property type="entry name" value="Ribo_hydro-like"/>
</dbReference>
<evidence type="ECO:0000313" key="4">
    <source>
        <dbReference type="EMBL" id="MFC3759662.1"/>
    </source>
</evidence>
<organism evidence="4 5">
    <name type="scientific">Tenggerimyces flavus</name>
    <dbReference type="NCBI Taxonomy" id="1708749"/>
    <lineage>
        <taxon>Bacteria</taxon>
        <taxon>Bacillati</taxon>
        <taxon>Actinomycetota</taxon>
        <taxon>Actinomycetes</taxon>
        <taxon>Propionibacteriales</taxon>
        <taxon>Nocardioidaceae</taxon>
        <taxon>Tenggerimyces</taxon>
    </lineage>
</organism>
<dbReference type="Pfam" id="PF01156">
    <property type="entry name" value="IU_nuc_hydro"/>
    <property type="match status" value="1"/>
</dbReference>
<dbReference type="PANTHER" id="PTHR12304">
    <property type="entry name" value="INOSINE-URIDINE PREFERRING NUCLEOSIDE HYDROLASE"/>
    <property type="match status" value="1"/>
</dbReference>
<evidence type="ECO:0000259" key="3">
    <source>
        <dbReference type="Pfam" id="PF01156"/>
    </source>
</evidence>
<gene>
    <name evidence="4" type="ORF">ACFOUW_02310</name>
</gene>